<protein>
    <submittedName>
        <fullName evidence="1">Uncharacterized protein</fullName>
    </submittedName>
</protein>
<evidence type="ECO:0000313" key="1">
    <source>
        <dbReference type="EMBL" id="REC43444.1"/>
    </source>
</evidence>
<name>A0A3D9AQ62_9FLAO</name>
<accession>A0A3D9AQ62</accession>
<dbReference type="EMBL" id="QNVV01000023">
    <property type="protein sequence ID" value="REC43444.1"/>
    <property type="molecule type" value="Genomic_DNA"/>
</dbReference>
<dbReference type="AlphaFoldDB" id="A0A3D9AQ62"/>
<sequence length="671" mass="74488">MNTVDTILELRSLVGTSGDSVTLLGYYEKGDKHPITYYFKSGNFIDDGGSVIVLSNASSAGAWVTTFSDTVFIEHFGVSETNPNNSQSMLNAIKLNKKLISIESKRYLIDSTIIVTTDIDLSLGKDTVFYSLPITASGLEARSIFKIGNTKFVSLKGIFDGGYILNGVVQGLPRAAGSSSALIQITDCTEVMLTIQIQNFASNWGAATFEALLNYGAIYVRKCTNVKCLSSSLTTSRIEGFVFLENDNVTVDGFKSVNNIGIWTPLHCFCNNRVEVMNCSINQPIDTKGSTINSYNNFTSFDNNFIEGGVGIDFSWELLMDTTPFNITPVKIIIKNNIIKNCDSILTAIRYSYEKKKLYVGVFQNYFENTGRAINKLVGVIRVDACEKLDICFNIAKTSFGFHGFFQSIGNLDYVNISSNLVSSDFFIRLTQIIDNKYGIVNINNNIFNALPLNGRNDSSANSFSSFAYVSTNQPADTLIFNKNSITAEGRVFWFVGGETINKIQVMENVIKSPHKISYLISNVNEIIMHKNSSFNCDIFSVIANLNNSTLDIRENNEFSDITKSKGMFNSISGSVKTFTFIKNKFNVPNPNTFGIINNVNSVTNVVEKDVRDNIPEVSQTKILFSSTKYGNTLNRPTNKVLAYDGYYDTDINKYIIWDGTNWRDSLGNVV</sequence>
<dbReference type="OrthoDB" id="1211532at2"/>
<dbReference type="Proteomes" id="UP000256257">
    <property type="component" value="Unassembled WGS sequence"/>
</dbReference>
<organism evidence="1 2">
    <name type="scientific">Chryseobacterium pennipullorum</name>
    <dbReference type="NCBI Taxonomy" id="2258963"/>
    <lineage>
        <taxon>Bacteria</taxon>
        <taxon>Pseudomonadati</taxon>
        <taxon>Bacteroidota</taxon>
        <taxon>Flavobacteriia</taxon>
        <taxon>Flavobacteriales</taxon>
        <taxon>Weeksellaceae</taxon>
        <taxon>Chryseobacterium group</taxon>
        <taxon>Chryseobacterium</taxon>
    </lineage>
</organism>
<keyword evidence="2" id="KW-1185">Reference proteome</keyword>
<evidence type="ECO:0000313" key="2">
    <source>
        <dbReference type="Proteomes" id="UP000256257"/>
    </source>
</evidence>
<comment type="caution">
    <text evidence="1">The sequence shown here is derived from an EMBL/GenBank/DDBJ whole genome shotgun (WGS) entry which is preliminary data.</text>
</comment>
<gene>
    <name evidence="1" type="ORF">DRF67_18940</name>
</gene>
<proteinExistence type="predicted"/>
<reference evidence="1 2" key="1">
    <citation type="submission" date="2018-06" db="EMBL/GenBank/DDBJ databases">
        <title>Novel Chryseobacterium species.</title>
        <authorList>
            <person name="Newman J."/>
            <person name="Hugo C."/>
            <person name="Oosthuizen L."/>
            <person name="Charimba G."/>
        </authorList>
    </citation>
    <scope>NUCLEOTIDE SEQUENCE [LARGE SCALE GENOMIC DNA]</scope>
    <source>
        <strain evidence="1 2">7_F195</strain>
    </source>
</reference>
<dbReference type="RefSeq" id="WP_115929870.1">
    <property type="nucleotide sequence ID" value="NZ_QNVV01000023.1"/>
</dbReference>